<reference evidence="1" key="1">
    <citation type="submission" date="2023-09" db="UniProtKB">
        <authorList>
            <consortium name="Ensembl"/>
        </authorList>
    </citation>
    <scope>IDENTIFICATION</scope>
</reference>
<dbReference type="Ensembl" id="ENSCCNT00000009389.1">
    <property type="protein sequence ID" value="ENSCCNP00000007077.1"/>
    <property type="gene ID" value="ENSCCNG00000007579.1"/>
</dbReference>
<evidence type="ECO:0000313" key="1">
    <source>
        <dbReference type="Ensembl" id="ENSCCNP00000007077.1"/>
    </source>
</evidence>
<name>A0A8C0ZNV8_CASCN</name>
<organism evidence="1">
    <name type="scientific">Castor canadensis</name>
    <name type="common">American beaver</name>
    <dbReference type="NCBI Taxonomy" id="51338"/>
    <lineage>
        <taxon>Eukaryota</taxon>
        <taxon>Metazoa</taxon>
        <taxon>Chordata</taxon>
        <taxon>Craniata</taxon>
        <taxon>Vertebrata</taxon>
        <taxon>Euteleostomi</taxon>
        <taxon>Mammalia</taxon>
        <taxon>Eutheria</taxon>
        <taxon>Euarchontoglires</taxon>
        <taxon>Glires</taxon>
        <taxon>Rodentia</taxon>
        <taxon>Castorimorpha</taxon>
        <taxon>Castoridae</taxon>
        <taxon>Castor</taxon>
    </lineage>
</organism>
<dbReference type="AlphaFoldDB" id="A0A8C0ZNV8"/>
<dbReference type="Gene3D" id="3.90.180.10">
    <property type="entry name" value="Medium-chain alcohol dehydrogenases, catalytic domain"/>
    <property type="match status" value="1"/>
</dbReference>
<sequence length="64" mass="7220">MTNNNNIRHEAVLWEIKKPLSIEEVEVAPPKAHEVRIKVKLSFHSLTPSVVNAEFVNTQKATSV</sequence>
<dbReference type="InterPro" id="IPR011032">
    <property type="entry name" value="GroES-like_sf"/>
</dbReference>
<dbReference type="SUPFAM" id="SSF50129">
    <property type="entry name" value="GroES-like"/>
    <property type="match status" value="1"/>
</dbReference>
<accession>A0A8C0ZNV8</accession>
<protein>
    <submittedName>
        <fullName evidence="1">Uncharacterized protein</fullName>
    </submittedName>
</protein>
<proteinExistence type="predicted"/>